<dbReference type="STRING" id="294746.A5DDH7"/>
<dbReference type="EMBL" id="CH408156">
    <property type="protein sequence ID" value="EDK37230.2"/>
    <property type="molecule type" value="Genomic_DNA"/>
</dbReference>
<gene>
    <name evidence="2" type="ORF">PGUG_01328</name>
</gene>
<evidence type="ECO:0000259" key="1">
    <source>
        <dbReference type="SMART" id="SM00065"/>
    </source>
</evidence>
<sequence length="475" mass="53593">MTAKRKSIHRSTRPVLWASSEDRILSELRESRAHFIDKYLSGSLNLSQIPAPSCLEDVGFMPAPRPYGDSGTNKLVKELQALPHWNAQKVFKDVIKLLRKSFAVSGVSISLMETNKQVVKFESSFGLDHVPRTVSIDGHAILSKDYFVLLDTTKDWRTRNNPFVTGPPRIRFYCGVPLICNDIAVGVLAIFDPFPKSSFDTRLTRELQKHSSELIQFLLSPYDVSMTAIDTADELKELQRRFGRATSRGSEMSVYEKDGSGSSYAQNQKLRFQRLDSASKDEEMNRILWRKLANAASLRTAATVLTKTLLISHKLDMVVVLELRITELYSISSTYFPYSGKVDADSYRYRDMLARKPGTKDVMTRLMGSYGGSQTATFDSTMIERASYSQVGMFYKNLRGHTTYNSGIIMPFHKQKTRLSKCPSNQNEEPISVQSRSGAYLIALFSQDPSYDFSAGVIDAAYNGAMLLRRIYIDT</sequence>
<dbReference type="KEGG" id="pgu:PGUG_01328"/>
<dbReference type="GeneID" id="5128054"/>
<dbReference type="SUPFAM" id="SSF55781">
    <property type="entry name" value="GAF domain-like"/>
    <property type="match status" value="1"/>
</dbReference>
<dbReference type="RefSeq" id="XP_001485657.2">
    <property type="nucleotide sequence ID" value="XM_001485607.1"/>
</dbReference>
<dbReference type="InterPro" id="IPR029016">
    <property type="entry name" value="GAF-like_dom_sf"/>
</dbReference>
<protein>
    <recommendedName>
        <fullName evidence="1">GAF domain-containing protein</fullName>
    </recommendedName>
</protein>
<dbReference type="VEuPathDB" id="FungiDB:PGUG_01328"/>
<dbReference type="PANTHER" id="PTHR43102">
    <property type="entry name" value="SLR1143 PROTEIN"/>
    <property type="match status" value="1"/>
</dbReference>
<accession>A5DDH7</accession>
<evidence type="ECO:0000313" key="2">
    <source>
        <dbReference type="EMBL" id="EDK37230.2"/>
    </source>
</evidence>
<dbReference type="InParanoid" id="A5DDH7"/>
<dbReference type="eggNOG" id="KOG0519">
    <property type="taxonomic scope" value="Eukaryota"/>
</dbReference>
<dbReference type="HOGENOM" id="CLU_512858_0_0_1"/>
<dbReference type="InterPro" id="IPR003018">
    <property type="entry name" value="GAF"/>
</dbReference>
<dbReference type="PANTHER" id="PTHR43102:SF2">
    <property type="entry name" value="GAF DOMAIN-CONTAINING PROTEIN"/>
    <property type="match status" value="1"/>
</dbReference>
<dbReference type="AlphaFoldDB" id="A5DDH7"/>
<name>A5DDH7_PICGU</name>
<proteinExistence type="predicted"/>
<reference evidence="2 3" key="1">
    <citation type="journal article" date="2009" name="Nature">
        <title>Evolution of pathogenicity and sexual reproduction in eight Candida genomes.</title>
        <authorList>
            <person name="Butler G."/>
            <person name="Rasmussen M.D."/>
            <person name="Lin M.F."/>
            <person name="Santos M.A."/>
            <person name="Sakthikumar S."/>
            <person name="Munro C.A."/>
            <person name="Rheinbay E."/>
            <person name="Grabherr M."/>
            <person name="Forche A."/>
            <person name="Reedy J.L."/>
            <person name="Agrafioti I."/>
            <person name="Arnaud M.B."/>
            <person name="Bates S."/>
            <person name="Brown A.J."/>
            <person name="Brunke S."/>
            <person name="Costanzo M.C."/>
            <person name="Fitzpatrick D.A."/>
            <person name="de Groot P.W."/>
            <person name="Harris D."/>
            <person name="Hoyer L.L."/>
            <person name="Hube B."/>
            <person name="Klis F.M."/>
            <person name="Kodira C."/>
            <person name="Lennard N."/>
            <person name="Logue M.E."/>
            <person name="Martin R."/>
            <person name="Neiman A.M."/>
            <person name="Nikolaou E."/>
            <person name="Quail M.A."/>
            <person name="Quinn J."/>
            <person name="Santos M.C."/>
            <person name="Schmitzberger F.F."/>
            <person name="Sherlock G."/>
            <person name="Shah P."/>
            <person name="Silverstein K.A."/>
            <person name="Skrzypek M.S."/>
            <person name="Soll D."/>
            <person name="Staggs R."/>
            <person name="Stansfield I."/>
            <person name="Stumpf M.P."/>
            <person name="Sudbery P.E."/>
            <person name="Srikantha T."/>
            <person name="Zeng Q."/>
            <person name="Berman J."/>
            <person name="Berriman M."/>
            <person name="Heitman J."/>
            <person name="Gow N.A."/>
            <person name="Lorenz M.C."/>
            <person name="Birren B.W."/>
            <person name="Kellis M."/>
            <person name="Cuomo C.A."/>
        </authorList>
    </citation>
    <scope>NUCLEOTIDE SEQUENCE [LARGE SCALE GENOMIC DNA]</scope>
    <source>
        <strain evidence="3">ATCC 6260 / CBS 566 / DSM 6381 / JCM 1539 / NBRC 10279 / NRRL Y-324</strain>
    </source>
</reference>
<dbReference type="OMA" id="IHYKAFM"/>
<dbReference type="Proteomes" id="UP000001997">
    <property type="component" value="Unassembled WGS sequence"/>
</dbReference>
<feature type="domain" description="GAF" evidence="1">
    <location>
        <begin position="86"/>
        <end position="239"/>
    </location>
</feature>
<organism evidence="2 3">
    <name type="scientific">Meyerozyma guilliermondii (strain ATCC 6260 / CBS 566 / DSM 6381 / JCM 1539 / NBRC 10279 / NRRL Y-324)</name>
    <name type="common">Yeast</name>
    <name type="synonym">Candida guilliermondii</name>
    <dbReference type="NCBI Taxonomy" id="294746"/>
    <lineage>
        <taxon>Eukaryota</taxon>
        <taxon>Fungi</taxon>
        <taxon>Dikarya</taxon>
        <taxon>Ascomycota</taxon>
        <taxon>Saccharomycotina</taxon>
        <taxon>Pichiomycetes</taxon>
        <taxon>Debaryomycetaceae</taxon>
        <taxon>Meyerozyma</taxon>
    </lineage>
</organism>
<evidence type="ECO:0000313" key="3">
    <source>
        <dbReference type="Proteomes" id="UP000001997"/>
    </source>
</evidence>
<dbReference type="Pfam" id="PF01590">
    <property type="entry name" value="GAF"/>
    <property type="match status" value="1"/>
</dbReference>
<dbReference type="Gene3D" id="3.30.450.40">
    <property type="match status" value="1"/>
</dbReference>
<dbReference type="OrthoDB" id="303614at2759"/>
<dbReference type="SMART" id="SM00065">
    <property type="entry name" value="GAF"/>
    <property type="match status" value="1"/>
</dbReference>
<keyword evidence="3" id="KW-1185">Reference proteome</keyword>